<accession>A0A075R2K5</accession>
<protein>
    <submittedName>
        <fullName evidence="1">Uncharacterized protein</fullName>
    </submittedName>
</protein>
<proteinExistence type="predicted"/>
<keyword evidence="2" id="KW-1185">Reference proteome</keyword>
<dbReference type="HOGENOM" id="CLU_2195852_0_0_9"/>
<evidence type="ECO:0000313" key="2">
    <source>
        <dbReference type="Proteomes" id="UP000005850"/>
    </source>
</evidence>
<dbReference type="STRING" id="1042163.BRLA_c017810"/>
<gene>
    <name evidence="1" type="ORF">BRLA_c017810</name>
</gene>
<sequence>MKQLEKYIETYIDTVTDSVLISAFEFLHGFHVRSNLYQKKDLLSEEQKRILLKYDKLLFFRSSEIYNHMKAIYHFENSSESIEEWWWHLDKVVNKTVTIDFESQIIVYNRQTYQL</sequence>
<organism evidence="1 2">
    <name type="scientific">Brevibacillus laterosporus LMG 15441</name>
    <dbReference type="NCBI Taxonomy" id="1042163"/>
    <lineage>
        <taxon>Bacteria</taxon>
        <taxon>Bacillati</taxon>
        <taxon>Bacillota</taxon>
        <taxon>Bacilli</taxon>
        <taxon>Bacillales</taxon>
        <taxon>Paenibacillaceae</taxon>
        <taxon>Brevibacillus</taxon>
    </lineage>
</organism>
<dbReference type="RefSeq" id="WP_003337767.1">
    <property type="nucleotide sequence ID" value="NZ_CP007806.1"/>
</dbReference>
<name>A0A075R2K5_BRELA</name>
<evidence type="ECO:0000313" key="1">
    <source>
        <dbReference type="EMBL" id="AIG26104.1"/>
    </source>
</evidence>
<dbReference type="AlphaFoldDB" id="A0A075R2K5"/>
<dbReference type="KEGG" id="blr:BRLA_c017810"/>
<dbReference type="EMBL" id="CP007806">
    <property type="protein sequence ID" value="AIG26104.1"/>
    <property type="molecule type" value="Genomic_DNA"/>
</dbReference>
<reference evidence="1 2" key="1">
    <citation type="journal article" date="2011" name="J. Bacteriol.">
        <title>Genome sequence of Brevibacillus laterosporus LMG 15441, a pathogen of invertebrates.</title>
        <authorList>
            <person name="Djukic M."/>
            <person name="Poehlein A."/>
            <person name="Thurmer A."/>
            <person name="Daniel R."/>
        </authorList>
    </citation>
    <scope>NUCLEOTIDE SEQUENCE [LARGE SCALE GENOMIC DNA]</scope>
    <source>
        <strain evidence="1 2">LMG 15441</strain>
    </source>
</reference>
<dbReference type="Proteomes" id="UP000005850">
    <property type="component" value="Chromosome"/>
</dbReference>